<gene>
    <name evidence="9" type="ORF">SAMN05216526_1864</name>
</gene>
<dbReference type="RefSeq" id="WP_076756275.1">
    <property type="nucleotide sequence ID" value="NZ_CP023018.1"/>
</dbReference>
<dbReference type="AlphaFoldDB" id="A0A1R3W760"/>
<dbReference type="NCBIfam" id="TIGR00273">
    <property type="entry name" value="LutB/LldF family L-lactate oxidation iron-sulfur protein"/>
    <property type="match status" value="1"/>
</dbReference>
<evidence type="ECO:0000259" key="8">
    <source>
        <dbReference type="PROSITE" id="PS51379"/>
    </source>
</evidence>
<dbReference type="Pfam" id="PF13183">
    <property type="entry name" value="Fer4_8"/>
    <property type="match status" value="1"/>
</dbReference>
<evidence type="ECO:0000256" key="1">
    <source>
        <dbReference type="ARBA" id="ARBA00022448"/>
    </source>
</evidence>
<organism evidence="9 10">
    <name type="scientific">Ectothiorhodosinus mongolicus</name>
    <dbReference type="NCBI Taxonomy" id="233100"/>
    <lineage>
        <taxon>Bacteria</taxon>
        <taxon>Pseudomonadati</taxon>
        <taxon>Pseudomonadota</taxon>
        <taxon>Gammaproteobacteria</taxon>
        <taxon>Chromatiales</taxon>
        <taxon>Ectothiorhodospiraceae</taxon>
        <taxon>Ectothiorhodosinus</taxon>
    </lineage>
</organism>
<reference evidence="9 10" key="1">
    <citation type="submission" date="2017-01" db="EMBL/GenBank/DDBJ databases">
        <authorList>
            <person name="Mah S.A."/>
            <person name="Swanson W.J."/>
            <person name="Moy G.W."/>
            <person name="Vacquier V.D."/>
        </authorList>
    </citation>
    <scope>NUCLEOTIDE SEQUENCE [LARGE SCALE GENOMIC DNA]</scope>
    <source>
        <strain evidence="9 10">M9</strain>
    </source>
</reference>
<dbReference type="SUPFAM" id="SSF46548">
    <property type="entry name" value="alpha-helical ferredoxin"/>
    <property type="match status" value="1"/>
</dbReference>
<dbReference type="GO" id="GO:0051539">
    <property type="term" value="F:4 iron, 4 sulfur cluster binding"/>
    <property type="evidence" value="ECO:0007669"/>
    <property type="project" value="UniProtKB-KW"/>
</dbReference>
<dbReference type="PROSITE" id="PS00198">
    <property type="entry name" value="4FE4S_FER_1"/>
    <property type="match status" value="1"/>
</dbReference>
<keyword evidence="7" id="KW-0411">Iron-sulfur</keyword>
<keyword evidence="1" id="KW-0813">Transport</keyword>
<evidence type="ECO:0000313" key="10">
    <source>
        <dbReference type="Proteomes" id="UP000223759"/>
    </source>
</evidence>
<keyword evidence="3" id="KW-0479">Metal-binding</keyword>
<name>A0A1R3W760_9GAMM</name>
<keyword evidence="10" id="KW-1185">Reference proteome</keyword>
<evidence type="ECO:0000313" key="9">
    <source>
        <dbReference type="EMBL" id="SIT73548.1"/>
    </source>
</evidence>
<evidence type="ECO:0000256" key="4">
    <source>
        <dbReference type="ARBA" id="ARBA00022737"/>
    </source>
</evidence>
<dbReference type="Gene3D" id="1.10.1060.10">
    <property type="entry name" value="Alpha-helical ferredoxin"/>
    <property type="match status" value="1"/>
</dbReference>
<evidence type="ECO:0000256" key="6">
    <source>
        <dbReference type="ARBA" id="ARBA00023004"/>
    </source>
</evidence>
<dbReference type="SUPFAM" id="SSF100950">
    <property type="entry name" value="NagB/RpiA/CoA transferase-like"/>
    <property type="match status" value="1"/>
</dbReference>
<accession>A0A1R3W760</accession>
<proteinExistence type="predicted"/>
<dbReference type="InterPro" id="IPR017896">
    <property type="entry name" value="4Fe4S_Fe-S-bd"/>
</dbReference>
<dbReference type="PANTHER" id="PTHR47153">
    <property type="entry name" value="LACTATE UTILIZATION PROTEIN B"/>
    <property type="match status" value="1"/>
</dbReference>
<dbReference type="PROSITE" id="PS51379">
    <property type="entry name" value="4FE4S_FER_2"/>
    <property type="match status" value="1"/>
</dbReference>
<dbReference type="STRING" id="233100.SAMN05216526_1864"/>
<evidence type="ECO:0000256" key="5">
    <source>
        <dbReference type="ARBA" id="ARBA00022982"/>
    </source>
</evidence>
<dbReference type="GO" id="GO:0006089">
    <property type="term" value="P:lactate metabolic process"/>
    <property type="evidence" value="ECO:0007669"/>
    <property type="project" value="InterPro"/>
</dbReference>
<dbReference type="InterPro" id="IPR037171">
    <property type="entry name" value="NagB/RpiA_transferase-like"/>
</dbReference>
<evidence type="ECO:0000256" key="7">
    <source>
        <dbReference type="ARBA" id="ARBA00023014"/>
    </source>
</evidence>
<feature type="domain" description="4Fe-4S ferredoxin-type" evidence="8">
    <location>
        <begin position="302"/>
        <end position="333"/>
    </location>
</feature>
<evidence type="ECO:0000256" key="3">
    <source>
        <dbReference type="ARBA" id="ARBA00022723"/>
    </source>
</evidence>
<keyword evidence="2" id="KW-0004">4Fe-4S</keyword>
<protein>
    <submittedName>
        <fullName evidence="9">L-lactate dehydrogenase complex protein LldF</fullName>
    </submittedName>
</protein>
<dbReference type="InterPro" id="IPR003741">
    <property type="entry name" value="LUD_dom"/>
</dbReference>
<dbReference type="InterPro" id="IPR017900">
    <property type="entry name" value="4Fe4S_Fe_S_CS"/>
</dbReference>
<dbReference type="InterPro" id="IPR004452">
    <property type="entry name" value="LutB/LldF"/>
</dbReference>
<dbReference type="InterPro" id="IPR024185">
    <property type="entry name" value="FTHF_cligase-like_sf"/>
</dbReference>
<keyword evidence="6" id="KW-0408">Iron</keyword>
<keyword evidence="4" id="KW-0677">Repeat</keyword>
<dbReference type="Gene3D" id="3.40.50.10420">
    <property type="entry name" value="NagB/RpiA/CoA transferase-like"/>
    <property type="match status" value="1"/>
</dbReference>
<dbReference type="Proteomes" id="UP000223759">
    <property type="component" value="Unassembled WGS sequence"/>
</dbReference>
<dbReference type="GO" id="GO:0046872">
    <property type="term" value="F:metal ion binding"/>
    <property type="evidence" value="ECO:0007669"/>
    <property type="project" value="UniProtKB-KW"/>
</dbReference>
<sequence length="469" mass="51513">MTKRFQLRVEKALNDEHLGKALGHARDGFVVKRQNAIDAFPEFEQCREQAAKIRAHTLAHLDDYLLQYVEKVEALGGQVHWAPTAADARQIILDICAAEKAKVVTKGKSMVSEEVGLNPALEEAGYELVETDLGEYIIQLAHEPPSHIIAPAVHKTREQITELFHQHHQALGYTEKVTSIPGLVNEARQVLRQQFLSADVGITGANFLIAENGAGVIVTNEGNGDLTMSLPRVHIAITGIEKIVPTLDDVSVLLRVLGRSATGQSMTSYTTFFAGPRRDEDADGPEAFHVVLVDNGRSQMLADPEFHDMLRCIRCGACLNHCPVYGSIGGHAYGWVYPGPMGSILTARYQGLDHEPDLPNACTLNGHCAEVCPVKIPLSELMRGLRRHQNAQGMQARPARWGLGLWAALAQRPRLYRMISRIAAGTMARAGKQGVLRSWPLAGGWFAGGRDLPKPQGKTFMDVWKKRNG</sequence>
<dbReference type="PANTHER" id="PTHR47153:SF2">
    <property type="entry name" value="LACTATE UTILIZATION PROTEIN B"/>
    <property type="match status" value="1"/>
</dbReference>
<dbReference type="EMBL" id="FTPK01000004">
    <property type="protein sequence ID" value="SIT73548.1"/>
    <property type="molecule type" value="Genomic_DNA"/>
</dbReference>
<keyword evidence="5" id="KW-0249">Electron transport</keyword>
<dbReference type="InterPro" id="IPR009051">
    <property type="entry name" value="Helical_ferredxn"/>
</dbReference>
<dbReference type="OrthoDB" id="5289041at2"/>
<dbReference type="Pfam" id="PF02589">
    <property type="entry name" value="LUD_dom"/>
    <property type="match status" value="1"/>
</dbReference>
<evidence type="ECO:0000256" key="2">
    <source>
        <dbReference type="ARBA" id="ARBA00022485"/>
    </source>
</evidence>